<dbReference type="PANTHER" id="PTHR34406:SF1">
    <property type="entry name" value="PROTEIN YCEI"/>
    <property type="match status" value="1"/>
</dbReference>
<dbReference type="Pfam" id="PF04264">
    <property type="entry name" value="YceI"/>
    <property type="match status" value="1"/>
</dbReference>
<dbReference type="PANTHER" id="PTHR34406">
    <property type="entry name" value="PROTEIN YCEI"/>
    <property type="match status" value="1"/>
</dbReference>
<sequence>MKPLNTIVSAVVMSLSALLGLPVVADAADAGKYIIDQDHSGISFSVSHMGYSDLQGRFNKMEGKFTLNPGKKSTLELVIKTASVDSNHDKRDKHLRSPDFLNSKRYPEMKFNASDVKFNAKGEVVKIMGSLTLHGKTRPVTLNVTPMRAAKDPWGNYRAGYVASATIKRSDFGMNFMQDGIGDNIALNISIEAIKQ</sequence>
<feature type="domain" description="Lipid/polyisoprenoid-binding YceI-like" evidence="1">
    <location>
        <begin position="32"/>
        <end position="194"/>
    </location>
</feature>
<reference evidence="2" key="1">
    <citation type="submission" date="2018-06" db="EMBL/GenBank/DDBJ databases">
        <authorList>
            <person name="Zhirakovskaya E."/>
        </authorList>
    </citation>
    <scope>NUCLEOTIDE SEQUENCE</scope>
</reference>
<accession>A0A3B0XXH6</accession>
<evidence type="ECO:0000259" key="1">
    <source>
        <dbReference type="SMART" id="SM00867"/>
    </source>
</evidence>
<dbReference type="SUPFAM" id="SSF101874">
    <property type="entry name" value="YceI-like"/>
    <property type="match status" value="1"/>
</dbReference>
<protein>
    <submittedName>
        <fullName evidence="2">Protein yceI</fullName>
    </submittedName>
</protein>
<organism evidence="2">
    <name type="scientific">hydrothermal vent metagenome</name>
    <dbReference type="NCBI Taxonomy" id="652676"/>
    <lineage>
        <taxon>unclassified sequences</taxon>
        <taxon>metagenomes</taxon>
        <taxon>ecological metagenomes</taxon>
    </lineage>
</organism>
<name>A0A3B0XXH6_9ZZZZ</name>
<dbReference type="SMART" id="SM00867">
    <property type="entry name" value="YceI"/>
    <property type="match status" value="1"/>
</dbReference>
<dbReference type="InterPro" id="IPR036761">
    <property type="entry name" value="TTHA0802/YceI-like_sf"/>
</dbReference>
<dbReference type="InterPro" id="IPR007372">
    <property type="entry name" value="Lipid/polyisoprenoid-bd_YceI"/>
</dbReference>
<dbReference type="Gene3D" id="2.40.128.110">
    <property type="entry name" value="Lipid/polyisoprenoid-binding, YceI-like"/>
    <property type="match status" value="1"/>
</dbReference>
<proteinExistence type="predicted"/>
<gene>
    <name evidence="2" type="ORF">MNBD_GAMMA11-2799</name>
</gene>
<dbReference type="AlphaFoldDB" id="A0A3B0XXH6"/>
<dbReference type="EMBL" id="UOFG01000133">
    <property type="protein sequence ID" value="VAW60886.1"/>
    <property type="molecule type" value="Genomic_DNA"/>
</dbReference>
<evidence type="ECO:0000313" key="2">
    <source>
        <dbReference type="EMBL" id="VAW60886.1"/>
    </source>
</evidence>